<comment type="similarity">
    <text evidence="1 7">Belongs to the class-II pyridoxal-phosphate-dependent aminotransferase family.</text>
</comment>
<feature type="binding site" evidence="7">
    <location>
        <begin position="271"/>
        <end position="272"/>
    </location>
    <ligand>
        <name>pyridoxal 5'-phosphate</name>
        <dbReference type="ChEBI" id="CHEBI:597326"/>
        <note>ligand shared between dimeric partners</note>
    </ligand>
</feature>
<dbReference type="Gene3D" id="3.90.1150.10">
    <property type="entry name" value="Aspartate Aminotransferase, domain 1"/>
    <property type="match status" value="1"/>
</dbReference>
<dbReference type="GO" id="GO:0016874">
    <property type="term" value="F:ligase activity"/>
    <property type="evidence" value="ECO:0007669"/>
    <property type="project" value="UniProtKB-KW"/>
</dbReference>
<dbReference type="InterPro" id="IPR015424">
    <property type="entry name" value="PyrdxlP-dep_Trfase"/>
</dbReference>
<dbReference type="InterPro" id="IPR011282">
    <property type="entry name" value="2am3keto_CoA_ligase"/>
</dbReference>
<comment type="function">
    <text evidence="7">Catalyzes the cleavage of 2-amino-3-ketobutyrate to glycine and acetyl-CoA.</text>
</comment>
<feature type="domain" description="Aminotransferase class I/classII large" evidence="8">
    <location>
        <begin position="42"/>
        <end position="384"/>
    </location>
</feature>
<dbReference type="GO" id="GO:0030170">
    <property type="term" value="F:pyridoxal phosphate binding"/>
    <property type="evidence" value="ECO:0007669"/>
    <property type="project" value="UniProtKB-UniRule"/>
</dbReference>
<protein>
    <recommendedName>
        <fullName evidence="7">2-amino-3-ketobutyrate coenzyme A ligase</fullName>
        <shortName evidence="7">AKB ligase</shortName>
        <ecNumber evidence="7">2.3.1.29</ecNumber>
    </recommendedName>
    <alternativeName>
        <fullName evidence="7">Glycine acetyltransferase</fullName>
    </alternativeName>
</protein>
<organism evidence="9 11">
    <name type="scientific">Curtobacterium luteum</name>
    <dbReference type="NCBI Taxonomy" id="33881"/>
    <lineage>
        <taxon>Bacteria</taxon>
        <taxon>Bacillati</taxon>
        <taxon>Actinomycetota</taxon>
        <taxon>Actinomycetes</taxon>
        <taxon>Micrococcales</taxon>
        <taxon>Microbacteriaceae</taxon>
        <taxon>Curtobacterium</taxon>
    </lineage>
</organism>
<evidence type="ECO:0000313" key="9">
    <source>
        <dbReference type="EMBL" id="GGK87949.1"/>
    </source>
</evidence>
<evidence type="ECO:0000256" key="2">
    <source>
        <dbReference type="ARBA" id="ARBA00011738"/>
    </source>
</evidence>
<dbReference type="Gene3D" id="3.40.640.10">
    <property type="entry name" value="Type I PLP-dependent aspartate aminotransferase-like (Major domain)"/>
    <property type="match status" value="1"/>
</dbReference>
<dbReference type="NCBIfam" id="NF005394">
    <property type="entry name" value="PRK06939.1"/>
    <property type="match status" value="1"/>
</dbReference>
<proteinExistence type="inferred from homology"/>
<dbReference type="EC" id="2.3.1.29" evidence="7"/>
<feature type="binding site" description="in other chain" evidence="7">
    <location>
        <position position="182"/>
    </location>
    <ligand>
        <name>pyridoxal 5'-phosphate</name>
        <dbReference type="ChEBI" id="CHEBI:597326"/>
        <note>ligand shared between dimeric partners</note>
    </ligand>
</feature>
<dbReference type="PROSITE" id="PS00599">
    <property type="entry name" value="AA_TRANSFER_CLASS_2"/>
    <property type="match status" value="1"/>
</dbReference>
<keyword evidence="5 7" id="KW-0012">Acyltransferase</keyword>
<keyword evidence="4 7" id="KW-0663">Pyridoxal phosphate</keyword>
<dbReference type="PANTHER" id="PTHR13693:SF102">
    <property type="entry name" value="2-AMINO-3-KETOBUTYRATE COENZYME A LIGASE, MITOCHONDRIAL"/>
    <property type="match status" value="1"/>
</dbReference>
<evidence type="ECO:0000256" key="7">
    <source>
        <dbReference type="HAMAP-Rule" id="MF_00985"/>
    </source>
</evidence>
<dbReference type="CDD" id="cd06454">
    <property type="entry name" value="KBL_like"/>
    <property type="match status" value="1"/>
</dbReference>
<evidence type="ECO:0000313" key="12">
    <source>
        <dbReference type="Proteomes" id="UP000746584"/>
    </source>
</evidence>
<feature type="modified residue" description="N6-(pyridoxal phosphate)lysine" evidence="7">
    <location>
        <position position="241"/>
    </location>
</feature>
<comment type="cofactor">
    <cofactor evidence="7">
        <name>pyridoxal 5'-phosphate</name>
        <dbReference type="ChEBI" id="CHEBI:597326"/>
    </cofactor>
    <text evidence="7">Binds 1 pyridoxal phosphate per subunit.</text>
</comment>
<name>A0A8H9G846_9MICO</name>
<comment type="subunit">
    <text evidence="2 7">Homodimer.</text>
</comment>
<evidence type="ECO:0000313" key="10">
    <source>
        <dbReference type="EMBL" id="MBM7801753.1"/>
    </source>
</evidence>
<feature type="binding site" description="in other chain" evidence="7">
    <location>
        <begin position="207"/>
        <end position="210"/>
    </location>
    <ligand>
        <name>pyridoxal 5'-phosphate</name>
        <dbReference type="ChEBI" id="CHEBI:597326"/>
        <note>ligand shared between dimeric partners</note>
    </ligand>
</feature>
<evidence type="ECO:0000256" key="3">
    <source>
        <dbReference type="ARBA" id="ARBA00022679"/>
    </source>
</evidence>
<feature type="binding site" evidence="7">
    <location>
        <position position="365"/>
    </location>
    <ligand>
        <name>substrate</name>
    </ligand>
</feature>
<evidence type="ECO:0000313" key="11">
    <source>
        <dbReference type="Proteomes" id="UP000648535"/>
    </source>
</evidence>
<dbReference type="EMBL" id="JAFBCG010000001">
    <property type="protein sequence ID" value="MBM7801753.1"/>
    <property type="molecule type" value="Genomic_DNA"/>
</dbReference>
<dbReference type="AlphaFoldDB" id="A0A8H9G846"/>
<dbReference type="InterPro" id="IPR015421">
    <property type="entry name" value="PyrdxlP-dep_Trfase_major"/>
</dbReference>
<dbReference type="GO" id="GO:0005829">
    <property type="term" value="C:cytosol"/>
    <property type="evidence" value="ECO:0007669"/>
    <property type="project" value="TreeGrafter"/>
</dbReference>
<reference evidence="9" key="1">
    <citation type="journal article" date="2014" name="Int. J. Syst. Evol. Microbiol.">
        <title>Complete genome sequence of Corynebacterium casei LMG S-19264T (=DSM 44701T), isolated from a smear-ripened cheese.</title>
        <authorList>
            <consortium name="US DOE Joint Genome Institute (JGI-PGF)"/>
            <person name="Walter F."/>
            <person name="Albersmeier A."/>
            <person name="Kalinowski J."/>
            <person name="Ruckert C."/>
        </authorList>
    </citation>
    <scope>NUCLEOTIDE SEQUENCE</scope>
    <source>
        <strain evidence="9">JCM 1480</strain>
    </source>
</reference>
<dbReference type="UniPathway" id="UPA00046">
    <property type="reaction ID" value="UER00506"/>
</dbReference>
<evidence type="ECO:0000259" key="8">
    <source>
        <dbReference type="Pfam" id="PF00155"/>
    </source>
</evidence>
<gene>
    <name evidence="7 9" type="primary">kbl</name>
    <name evidence="9" type="ORF">GCM10009769_02500</name>
    <name evidence="10" type="ORF">JOE58_001004</name>
</gene>
<dbReference type="RefSeq" id="WP_175329152.1">
    <property type="nucleotide sequence ID" value="NZ_BMOI01000001.1"/>
</dbReference>
<sequence>MYGAIKDHLAGELAGIEAAGLTKRERGIAGPQRAAIEADGADLLNFCANNYLGLADSPDLVDAAKDALDRWGYGVASVRFICGTQDLHLDLERRVSAFLGTEATILYSSCFDANGGLFEVLLGPEDAIISDELNHASIIDGIRLSKAQRFRYRNRDTADLEAQLAAASSARFRAVVTDGVFSMDGSIAPLAEICDLAERYDALVIVDDSHAVGFVGEYGRGTPELCGVADRVDVYTGTFGKALGGASGGYVSSRREVVDLLRQRSRPYLFSNSLAPVIAAGTVAALDLIERSDDARARLASNAREFRTLMEDAGFELLPGEHPIVPVMFHDAVRTARIADEMQARGVYVTAFSYPVVPKGKARIRVQLSAAHTEEQVRRCVDAFVEARASVGDD</sequence>
<feature type="binding site" description="in other chain" evidence="7">
    <location>
        <begin position="110"/>
        <end position="111"/>
    </location>
    <ligand>
        <name>pyridoxal 5'-phosphate</name>
        <dbReference type="ChEBI" id="CHEBI:597326"/>
        <note>ligand shared between dimeric partners</note>
    </ligand>
</feature>
<evidence type="ECO:0000256" key="4">
    <source>
        <dbReference type="ARBA" id="ARBA00022898"/>
    </source>
</evidence>
<comment type="pathway">
    <text evidence="7">Amino-acid degradation; L-threonine degradation via oxydo-reductase pathway; glycine from L-threonine: step 2/2.</text>
</comment>
<dbReference type="GO" id="GO:0019518">
    <property type="term" value="P:L-threonine catabolic process to glycine"/>
    <property type="evidence" value="ECO:0007669"/>
    <property type="project" value="UniProtKB-UniRule"/>
</dbReference>
<comment type="catalytic activity">
    <reaction evidence="6">
        <text>6-carboxyhexanoyl-[ACP] + L-alanine + H(+) = (8S)-8-amino-7-oxononanoate + holo-[ACP] + CO2</text>
        <dbReference type="Rhea" id="RHEA:42288"/>
        <dbReference type="Rhea" id="RHEA-COMP:9685"/>
        <dbReference type="Rhea" id="RHEA-COMP:9955"/>
        <dbReference type="ChEBI" id="CHEBI:15378"/>
        <dbReference type="ChEBI" id="CHEBI:16526"/>
        <dbReference type="ChEBI" id="CHEBI:57972"/>
        <dbReference type="ChEBI" id="CHEBI:64479"/>
        <dbReference type="ChEBI" id="CHEBI:78846"/>
        <dbReference type="ChEBI" id="CHEBI:149468"/>
        <dbReference type="EC" id="2.3.1.47"/>
    </reaction>
</comment>
<dbReference type="SUPFAM" id="SSF53383">
    <property type="entry name" value="PLP-dependent transferases"/>
    <property type="match status" value="1"/>
</dbReference>
<dbReference type="InterPro" id="IPR001917">
    <property type="entry name" value="Aminotrans_II_pyridoxalP_BS"/>
</dbReference>
<dbReference type="HAMAP" id="MF_00985">
    <property type="entry name" value="2am3keto_CoA_ligase"/>
    <property type="match status" value="1"/>
</dbReference>
<keyword evidence="12" id="KW-1185">Reference proteome</keyword>
<dbReference type="GO" id="GO:0008710">
    <property type="term" value="F:8-amino-7-oxononanoate synthase activity"/>
    <property type="evidence" value="ECO:0007669"/>
    <property type="project" value="UniProtKB-EC"/>
</dbReference>
<dbReference type="PANTHER" id="PTHR13693">
    <property type="entry name" value="CLASS II AMINOTRANSFERASE/8-AMINO-7-OXONONANOATE SYNTHASE"/>
    <property type="match status" value="1"/>
</dbReference>
<dbReference type="InterPro" id="IPR004839">
    <property type="entry name" value="Aminotransferase_I/II_large"/>
</dbReference>
<dbReference type="GO" id="GO:0008890">
    <property type="term" value="F:glycine C-acetyltransferase activity"/>
    <property type="evidence" value="ECO:0007669"/>
    <property type="project" value="UniProtKB-UniRule"/>
</dbReference>
<keyword evidence="9" id="KW-0436">Ligase</keyword>
<comment type="caution">
    <text evidence="9">The sequence shown here is derived from an EMBL/GenBank/DDBJ whole genome shotgun (WGS) entry which is preliminary data.</text>
</comment>
<dbReference type="InterPro" id="IPR050087">
    <property type="entry name" value="AON_synthase_class-II"/>
</dbReference>
<dbReference type="Proteomes" id="UP000648535">
    <property type="component" value="Unassembled WGS sequence"/>
</dbReference>
<reference evidence="10 12" key="3">
    <citation type="submission" date="2021-01" db="EMBL/GenBank/DDBJ databases">
        <title>Sequencing the genomes of 1000 actinobacteria strains.</title>
        <authorList>
            <person name="Klenk H.-P."/>
        </authorList>
    </citation>
    <scope>NUCLEOTIDE SEQUENCE [LARGE SCALE GENOMIC DNA]</scope>
    <source>
        <strain evidence="10 12">DSM 20542</strain>
    </source>
</reference>
<evidence type="ECO:0000256" key="1">
    <source>
        <dbReference type="ARBA" id="ARBA00008392"/>
    </source>
</evidence>
<comment type="catalytic activity">
    <reaction evidence="7">
        <text>glycine + acetyl-CoA = (2S)-2-amino-3-oxobutanoate + CoA</text>
        <dbReference type="Rhea" id="RHEA:20736"/>
        <dbReference type="ChEBI" id="CHEBI:57287"/>
        <dbReference type="ChEBI" id="CHEBI:57288"/>
        <dbReference type="ChEBI" id="CHEBI:57305"/>
        <dbReference type="ChEBI" id="CHEBI:78948"/>
        <dbReference type="EC" id="2.3.1.29"/>
    </reaction>
</comment>
<dbReference type="Proteomes" id="UP000746584">
    <property type="component" value="Unassembled WGS sequence"/>
</dbReference>
<evidence type="ECO:0000256" key="5">
    <source>
        <dbReference type="ARBA" id="ARBA00023315"/>
    </source>
</evidence>
<dbReference type="NCBIfam" id="TIGR01822">
    <property type="entry name" value="2am3keto_CoA"/>
    <property type="match status" value="1"/>
</dbReference>
<dbReference type="FunFam" id="3.40.640.10:FF:000006">
    <property type="entry name" value="5-aminolevulinate synthase, mitochondrial"/>
    <property type="match status" value="1"/>
</dbReference>
<accession>A0A8H9G846</accession>
<reference evidence="9" key="2">
    <citation type="submission" date="2020-09" db="EMBL/GenBank/DDBJ databases">
        <authorList>
            <person name="Sun Q."/>
            <person name="Ohkuma M."/>
        </authorList>
    </citation>
    <scope>NUCLEOTIDE SEQUENCE</scope>
    <source>
        <strain evidence="9">JCM 1480</strain>
    </source>
</reference>
<dbReference type="Pfam" id="PF00155">
    <property type="entry name" value="Aminotran_1_2"/>
    <property type="match status" value="1"/>
</dbReference>
<feature type="binding site" description="in other chain" evidence="7">
    <location>
        <begin position="238"/>
        <end position="241"/>
    </location>
    <ligand>
        <name>pyridoxal 5'-phosphate</name>
        <dbReference type="ChEBI" id="CHEBI:597326"/>
        <note>ligand shared between dimeric partners</note>
    </ligand>
</feature>
<dbReference type="InterPro" id="IPR015422">
    <property type="entry name" value="PyrdxlP-dep_Trfase_small"/>
</dbReference>
<keyword evidence="3 7" id="KW-0808">Transferase</keyword>
<evidence type="ECO:0000256" key="6">
    <source>
        <dbReference type="ARBA" id="ARBA00047715"/>
    </source>
</evidence>
<dbReference type="EMBL" id="BMOI01000001">
    <property type="protein sequence ID" value="GGK87949.1"/>
    <property type="molecule type" value="Genomic_DNA"/>
</dbReference>
<feature type="binding site" evidence="7">
    <location>
        <position position="135"/>
    </location>
    <ligand>
        <name>substrate</name>
    </ligand>
</feature>